<protein>
    <submittedName>
        <fullName evidence="2">Surfactant-associated protein 2</fullName>
    </submittedName>
</protein>
<gene>
    <name evidence="2" type="primary">Sfta2</name>
</gene>
<evidence type="ECO:0000313" key="1">
    <source>
        <dbReference type="Proteomes" id="UP000515126"/>
    </source>
</evidence>
<evidence type="ECO:0000313" key="2">
    <source>
        <dbReference type="RefSeq" id="XP_021041381.1"/>
    </source>
</evidence>
<dbReference type="GeneID" id="110312163"/>
<dbReference type="Proteomes" id="UP000515126">
    <property type="component" value="Chromosome 17"/>
</dbReference>
<sequence length="107" mass="11955">MVPPTLVLRTQGKEIPFPHLFWHWRRGVATMESLMRLFLLLALLSSSQAGPKVTLQVKLTEAFQAKTSQISSALDMLQKICLLLHLPSGTNVTLLHKGPPHFLTCRA</sequence>
<organism evidence="1 2">
    <name type="scientific">Mus caroli</name>
    <name type="common">Ryukyu mouse</name>
    <name type="synonym">Ricefield mouse</name>
    <dbReference type="NCBI Taxonomy" id="10089"/>
    <lineage>
        <taxon>Eukaryota</taxon>
        <taxon>Metazoa</taxon>
        <taxon>Chordata</taxon>
        <taxon>Craniata</taxon>
        <taxon>Vertebrata</taxon>
        <taxon>Euteleostomi</taxon>
        <taxon>Mammalia</taxon>
        <taxon>Eutheria</taxon>
        <taxon>Euarchontoglires</taxon>
        <taxon>Glires</taxon>
        <taxon>Rodentia</taxon>
        <taxon>Myomorpha</taxon>
        <taxon>Muroidea</taxon>
        <taxon>Muridae</taxon>
        <taxon>Murinae</taxon>
        <taxon>Mus</taxon>
        <taxon>Mus</taxon>
    </lineage>
</organism>
<dbReference type="RefSeq" id="XP_021041381.1">
    <property type="nucleotide sequence ID" value="XM_021185722.1"/>
</dbReference>
<dbReference type="KEGG" id="mcal:110312163"/>
<proteinExistence type="predicted"/>
<dbReference type="PANTHER" id="PTHR38500">
    <property type="entry name" value="SURFACTANT-ASSOCIATED PROTEIN 2"/>
    <property type="match status" value="1"/>
</dbReference>
<dbReference type="InterPro" id="IPR028198">
    <property type="entry name" value="SFTA2"/>
</dbReference>
<dbReference type="CTD" id="389376"/>
<accession>A0A6P5R8B2</accession>
<name>A0A6P5R8B2_MUSCR</name>
<keyword evidence="1" id="KW-1185">Reference proteome</keyword>
<reference evidence="2" key="1">
    <citation type="submission" date="2025-08" db="UniProtKB">
        <authorList>
            <consortium name="RefSeq"/>
        </authorList>
    </citation>
    <scope>IDENTIFICATION</scope>
</reference>
<dbReference type="PANTHER" id="PTHR38500:SF1">
    <property type="entry name" value="SURFACTANT-ASSOCIATED PROTEIN 2"/>
    <property type="match status" value="1"/>
</dbReference>
<dbReference type="AlphaFoldDB" id="A0A6P5R8B2"/>
<dbReference type="Pfam" id="PF15210">
    <property type="entry name" value="SFTA2"/>
    <property type="match status" value="1"/>
</dbReference>